<evidence type="ECO:0000256" key="21">
    <source>
        <dbReference type="ARBA" id="ARBA00043124"/>
    </source>
</evidence>
<comment type="subunit">
    <text evidence="17">Interacts with SELPLG/PSGL1 and PODXL2 through the sialyl Lewis X epitope. SELPLG sulfation appears not to be required for this interaction.</text>
</comment>
<dbReference type="SUPFAM" id="SSF57196">
    <property type="entry name" value="EGF/Laminin"/>
    <property type="match status" value="1"/>
</dbReference>
<dbReference type="InterPro" id="IPR016186">
    <property type="entry name" value="C-type_lectin-like/link_sf"/>
</dbReference>
<dbReference type="SUPFAM" id="SSF56436">
    <property type="entry name" value="C-type lectin-like"/>
    <property type="match status" value="1"/>
</dbReference>
<evidence type="ECO:0000256" key="14">
    <source>
        <dbReference type="ARBA" id="ARBA00023136"/>
    </source>
</evidence>
<dbReference type="Gene3D" id="2.10.70.10">
    <property type="entry name" value="Complement Module, domain 1"/>
    <property type="match status" value="7"/>
</dbReference>
<accession>A0A3B1JLQ4</accession>
<evidence type="ECO:0000256" key="20">
    <source>
        <dbReference type="ARBA" id="ARBA00042113"/>
    </source>
</evidence>
<dbReference type="InterPro" id="IPR000436">
    <property type="entry name" value="Sushi_SCR_CCP_dom"/>
</dbReference>
<dbReference type="InterPro" id="IPR035976">
    <property type="entry name" value="Sushi/SCR/CCP_sf"/>
</dbReference>
<keyword evidence="6" id="KW-0812">Transmembrane</keyword>
<feature type="domain" description="Sushi" evidence="28">
    <location>
        <begin position="181"/>
        <end position="244"/>
    </location>
</feature>
<evidence type="ECO:0000313" key="30">
    <source>
        <dbReference type="Proteomes" id="UP000018467"/>
    </source>
</evidence>
<evidence type="ECO:0000256" key="6">
    <source>
        <dbReference type="ARBA" id="ARBA00022692"/>
    </source>
</evidence>
<keyword evidence="8 25" id="KW-0732">Signal</keyword>
<feature type="domain" description="C-type lectin" evidence="27">
    <location>
        <begin position="22"/>
        <end position="142"/>
    </location>
</feature>
<evidence type="ECO:0000256" key="12">
    <source>
        <dbReference type="ARBA" id="ARBA00022889"/>
    </source>
</evidence>
<keyword evidence="16" id="KW-0325">Glycoprotein</keyword>
<dbReference type="FunFam" id="2.10.70.10:FF:000001">
    <property type="entry name" value="Selectin P"/>
    <property type="match status" value="5"/>
</dbReference>
<evidence type="ECO:0000256" key="7">
    <source>
        <dbReference type="ARBA" id="ARBA00022723"/>
    </source>
</evidence>
<comment type="similarity">
    <text evidence="2">Belongs to the selectin/LECAM family.</text>
</comment>
<protein>
    <recommendedName>
        <fullName evidence="18">E-selectin</fullName>
    </recommendedName>
    <alternativeName>
        <fullName evidence="19">CD62 antigen-like family member E</fullName>
    </alternativeName>
    <alternativeName>
        <fullName evidence="20">Endothelial leukocyte adhesion molecule 1</fullName>
    </alternativeName>
    <alternativeName>
        <fullName evidence="21">Leukocyte-endothelial cell adhesion molecule 2</fullName>
    </alternativeName>
</protein>
<feature type="disulfide bond" evidence="23">
    <location>
        <begin position="168"/>
        <end position="177"/>
    </location>
</feature>
<dbReference type="PROSITE" id="PS50041">
    <property type="entry name" value="C_TYPE_LECTIN_2"/>
    <property type="match status" value="1"/>
</dbReference>
<keyword evidence="12" id="KW-0130">Cell adhesion</keyword>
<dbReference type="PROSITE" id="PS00615">
    <property type="entry name" value="C_TYPE_LECTIN_1"/>
    <property type="match status" value="1"/>
</dbReference>
<evidence type="ECO:0000256" key="4">
    <source>
        <dbReference type="ARBA" id="ARBA00022536"/>
    </source>
</evidence>
<dbReference type="Pfam" id="PF00008">
    <property type="entry name" value="EGF"/>
    <property type="match status" value="1"/>
</dbReference>
<dbReference type="InterPro" id="IPR050350">
    <property type="entry name" value="Compl-Cell_Adhes-Reg"/>
</dbReference>
<feature type="disulfide bond" evidence="24">
    <location>
        <begin position="615"/>
        <end position="642"/>
    </location>
</feature>
<evidence type="ECO:0000256" key="18">
    <source>
        <dbReference type="ARBA" id="ARBA00040812"/>
    </source>
</evidence>
<evidence type="ECO:0000256" key="5">
    <source>
        <dbReference type="ARBA" id="ARBA00022659"/>
    </source>
</evidence>
<evidence type="ECO:0000313" key="29">
    <source>
        <dbReference type="Ensembl" id="ENSAMXP00000042651.1"/>
    </source>
</evidence>
<feature type="domain" description="Sushi" evidence="28">
    <location>
        <begin position="382"/>
        <end position="445"/>
    </location>
</feature>
<dbReference type="SMART" id="SM00034">
    <property type="entry name" value="CLECT"/>
    <property type="match status" value="1"/>
</dbReference>
<dbReference type="CDD" id="cd00054">
    <property type="entry name" value="EGF_CA"/>
    <property type="match status" value="1"/>
</dbReference>
<sequence length="700" mass="77590">MGIKLIMFFQSIISMLLYWTTVQGWSYNYSNTKMNWDEARTFCKKNYTDMVAIQNHGEINHLNSILPRVSGYYWIGIRKINNSWTWVGTNKKLTAEAENWAKHEPNNGRNNEDCVEIYIKREKDEGKWNDESCKKKKTALCYTASCEKDSCSYHGECVETINSHKCECFEGFYGEKCENVVKCQAEDIFNPENGSVHCVHPNGGFSYNSQCEYTCNEGYQAVGSQTTRCESLATWSTKPPTCEPVQCSEISEPLHATMQCNHPLGIFSYQSTCEFSCQEGYTLTSSSSSKLMCEATGQWNDSKPICEAVLCPALEDPANGRMTCSGERSSYGSICSFSCNEGFQLKGTPEVSCTESAEFVFCFNTKTSTNALLLFVVYSTAVQCSEISEPLHATMQCNHPLGIFSYQSTCEFSCQEGYTLTSSSSSKLMCEATGQWNDSKPICEAILCPGLEDPANGRMTCSGERSSYGSICSFSCNEGFQLKGTPEVSCTESAEWSQEMPLNTRLINLLLYFFIVYPTAVQCSEISEPLHATMQCNHPLGIFSYQSTCEFSCQEGYTLTSSSSSKLMCEVTGQWNDSKPICEAVLCPALEDPANGRMTCSGERSSYGSICSFSCNEGFQLKGTPEVSCTESAEWSQEMPYCEVTGLTVAGGATAFSSLALAAWILKKLKQKGEQVNIVVSQQQCFSSLLVDLHVSLNCF</sequence>
<dbReference type="PROSITE" id="PS01186">
    <property type="entry name" value="EGF_2"/>
    <property type="match status" value="1"/>
</dbReference>
<keyword evidence="10" id="KW-0677">Repeat</keyword>
<evidence type="ECO:0000256" key="3">
    <source>
        <dbReference type="ARBA" id="ARBA00022475"/>
    </source>
</evidence>
<comment type="caution">
    <text evidence="23">Lacks conserved residue(s) required for the propagation of feature annotation.</text>
</comment>
<evidence type="ECO:0000256" key="10">
    <source>
        <dbReference type="ARBA" id="ARBA00022737"/>
    </source>
</evidence>
<evidence type="ECO:0000256" key="24">
    <source>
        <dbReference type="PROSITE-ProRule" id="PRU00302"/>
    </source>
</evidence>
<keyword evidence="13" id="KW-1133">Transmembrane helix</keyword>
<feature type="domain" description="EGF-like" evidence="26">
    <location>
        <begin position="142"/>
        <end position="178"/>
    </location>
</feature>
<dbReference type="CDD" id="cd03592">
    <property type="entry name" value="CLECT_selectins_like"/>
    <property type="match status" value="1"/>
</dbReference>
<evidence type="ECO:0000259" key="28">
    <source>
        <dbReference type="PROSITE" id="PS50923"/>
    </source>
</evidence>
<evidence type="ECO:0000256" key="13">
    <source>
        <dbReference type="ARBA" id="ARBA00022989"/>
    </source>
</evidence>
<dbReference type="Bgee" id="ENSAMXG00000010326">
    <property type="expression patterns" value="Expressed in head kidney and 12 other cell types or tissues"/>
</dbReference>
<dbReference type="CDD" id="cd00033">
    <property type="entry name" value="CCP"/>
    <property type="match status" value="7"/>
</dbReference>
<dbReference type="Ensembl" id="ENSAMXT00000052957.1">
    <property type="protein sequence ID" value="ENSAMXP00000042651.1"/>
    <property type="gene ID" value="ENSAMXG00000010326.2"/>
</dbReference>
<comment type="subcellular location">
    <subcellularLocation>
        <location evidence="1">Cell membrane</location>
        <topology evidence="1">Single-pass type I membrane protein</topology>
    </subcellularLocation>
</comment>
<proteinExistence type="inferred from homology"/>
<evidence type="ECO:0000256" key="9">
    <source>
        <dbReference type="ARBA" id="ARBA00022734"/>
    </source>
</evidence>
<reference evidence="30" key="2">
    <citation type="journal article" date="2014" name="Nat. Commun.">
        <title>The cavefish genome reveals candidate genes for eye loss.</title>
        <authorList>
            <person name="McGaugh S.E."/>
            <person name="Gross J.B."/>
            <person name="Aken B."/>
            <person name="Blin M."/>
            <person name="Borowsky R."/>
            <person name="Chalopin D."/>
            <person name="Hinaux H."/>
            <person name="Jeffery W.R."/>
            <person name="Keene A."/>
            <person name="Ma L."/>
            <person name="Minx P."/>
            <person name="Murphy D."/>
            <person name="O'Quin K.E."/>
            <person name="Retaux S."/>
            <person name="Rohner N."/>
            <person name="Searle S.M."/>
            <person name="Stahl B.A."/>
            <person name="Tabin C."/>
            <person name="Volff J.N."/>
            <person name="Yoshizawa M."/>
            <person name="Warren W.C."/>
        </authorList>
    </citation>
    <scope>NUCLEOTIDE SEQUENCE [LARGE SCALE GENOMIC DNA]</scope>
    <source>
        <strain evidence="30">female</strain>
    </source>
</reference>
<dbReference type="FunFam" id="3.10.100.10:FF:000007">
    <property type="entry name" value="L-selectin"/>
    <property type="match status" value="1"/>
</dbReference>
<evidence type="ECO:0000256" key="15">
    <source>
        <dbReference type="ARBA" id="ARBA00023157"/>
    </source>
</evidence>
<evidence type="ECO:0000256" key="11">
    <source>
        <dbReference type="ARBA" id="ARBA00022837"/>
    </source>
</evidence>
<dbReference type="PRINTS" id="PR00343">
    <property type="entry name" value="SELECTIN"/>
</dbReference>
<evidence type="ECO:0000259" key="27">
    <source>
        <dbReference type="PROSITE" id="PS50041"/>
    </source>
</evidence>
<keyword evidence="30" id="KW-1185">Reference proteome</keyword>
<organism evidence="29 30">
    <name type="scientific">Astyanax mexicanus</name>
    <name type="common">Blind cave fish</name>
    <name type="synonym">Astyanax fasciatus mexicanus</name>
    <dbReference type="NCBI Taxonomy" id="7994"/>
    <lineage>
        <taxon>Eukaryota</taxon>
        <taxon>Metazoa</taxon>
        <taxon>Chordata</taxon>
        <taxon>Craniata</taxon>
        <taxon>Vertebrata</taxon>
        <taxon>Euteleostomi</taxon>
        <taxon>Actinopterygii</taxon>
        <taxon>Neopterygii</taxon>
        <taxon>Teleostei</taxon>
        <taxon>Ostariophysi</taxon>
        <taxon>Characiformes</taxon>
        <taxon>Characoidei</taxon>
        <taxon>Acestrorhamphidae</taxon>
        <taxon>Acestrorhamphinae</taxon>
        <taxon>Astyanax</taxon>
    </lineage>
</organism>
<dbReference type="InterPro" id="IPR016187">
    <property type="entry name" value="CTDL_fold"/>
</dbReference>
<name>A0A3B1JLQ4_ASTMX</name>
<keyword evidence="4 23" id="KW-0245">EGF-like domain</keyword>
<dbReference type="GO" id="GO:0030246">
    <property type="term" value="F:carbohydrate binding"/>
    <property type="evidence" value="ECO:0007669"/>
    <property type="project" value="UniProtKB-KW"/>
</dbReference>
<dbReference type="AlphaFoldDB" id="A0A3B1JLQ4"/>
<evidence type="ECO:0000256" key="25">
    <source>
        <dbReference type="SAM" id="SignalP"/>
    </source>
</evidence>
<dbReference type="GO" id="GO:0005886">
    <property type="term" value="C:plasma membrane"/>
    <property type="evidence" value="ECO:0007669"/>
    <property type="project" value="UniProtKB-SubCell"/>
</dbReference>
<dbReference type="Proteomes" id="UP000018467">
    <property type="component" value="Unassembled WGS sequence"/>
</dbReference>
<evidence type="ECO:0000256" key="17">
    <source>
        <dbReference type="ARBA" id="ARBA00038738"/>
    </source>
</evidence>
<dbReference type="PROSITE" id="PS50923">
    <property type="entry name" value="SUSHI"/>
    <property type="match status" value="6"/>
</dbReference>
<dbReference type="InterPro" id="IPR018378">
    <property type="entry name" value="C-type_lectin_CS"/>
</dbReference>
<dbReference type="SUPFAM" id="SSF57535">
    <property type="entry name" value="Complement control module/SCR domain"/>
    <property type="match status" value="7"/>
</dbReference>
<dbReference type="PANTHER" id="PTHR19325">
    <property type="entry name" value="COMPLEMENT COMPONENT-RELATED SUSHI DOMAIN-CONTAINING"/>
    <property type="match status" value="1"/>
</dbReference>
<dbReference type="PROSITE" id="PS50026">
    <property type="entry name" value="EGF_3"/>
    <property type="match status" value="1"/>
</dbReference>
<evidence type="ECO:0000256" key="1">
    <source>
        <dbReference type="ARBA" id="ARBA00004251"/>
    </source>
</evidence>
<dbReference type="PANTHER" id="PTHR19325:SF493">
    <property type="entry name" value="E-SELECTIN"/>
    <property type="match status" value="1"/>
</dbReference>
<feature type="signal peptide" evidence="25">
    <location>
        <begin position="1"/>
        <end position="24"/>
    </location>
</feature>
<dbReference type="Pfam" id="PF00084">
    <property type="entry name" value="Sushi"/>
    <property type="match status" value="7"/>
</dbReference>
<dbReference type="GO" id="GO:0007155">
    <property type="term" value="P:cell adhesion"/>
    <property type="evidence" value="ECO:0007669"/>
    <property type="project" value="UniProtKB-KW"/>
</dbReference>
<dbReference type="InterPro" id="IPR001304">
    <property type="entry name" value="C-type_lectin-like"/>
</dbReference>
<feature type="disulfide bond" evidence="24">
    <location>
        <begin position="215"/>
        <end position="242"/>
    </location>
</feature>
<dbReference type="Gene3D" id="3.10.100.10">
    <property type="entry name" value="Mannose-Binding Protein A, subunit A"/>
    <property type="match status" value="1"/>
</dbReference>
<dbReference type="SMART" id="SM00032">
    <property type="entry name" value="CCP"/>
    <property type="match status" value="7"/>
</dbReference>
<evidence type="ECO:0000256" key="22">
    <source>
        <dbReference type="ARBA" id="ARBA00045695"/>
    </source>
</evidence>
<comment type="function">
    <text evidence="22">Cell-surface glycoprotein having a role in immunoadhesion. Mediates in the adhesion of blood neutrophils in cytokine-activated endothelium through interaction with SELPLG/PSGL1. May have a role in capillary morphogenesis.</text>
</comment>
<keyword evidence="7" id="KW-0479">Metal-binding</keyword>
<keyword evidence="11" id="KW-0106">Calcium</keyword>
<dbReference type="InterPro" id="IPR033991">
    <property type="entry name" value="Selectin_CTLD"/>
</dbReference>
<dbReference type="GO" id="GO:0046872">
    <property type="term" value="F:metal ion binding"/>
    <property type="evidence" value="ECO:0007669"/>
    <property type="project" value="UniProtKB-KW"/>
</dbReference>
<reference evidence="30" key="1">
    <citation type="submission" date="2013-03" db="EMBL/GenBank/DDBJ databases">
        <authorList>
            <person name="Jeffery W."/>
            <person name="Warren W."/>
            <person name="Wilson R.K."/>
        </authorList>
    </citation>
    <scope>NUCLEOTIDE SEQUENCE</scope>
    <source>
        <strain evidence="30">female</strain>
    </source>
</reference>
<evidence type="ECO:0000256" key="16">
    <source>
        <dbReference type="ARBA" id="ARBA00023180"/>
    </source>
</evidence>
<keyword evidence="3" id="KW-1003">Cell membrane</keyword>
<feature type="domain" description="Sushi" evidence="28">
    <location>
        <begin position="245"/>
        <end position="308"/>
    </location>
</feature>
<keyword evidence="15 23" id="KW-1015">Disulfide bond</keyword>
<reference evidence="29" key="4">
    <citation type="submission" date="2025-09" db="UniProtKB">
        <authorList>
            <consortium name="Ensembl"/>
        </authorList>
    </citation>
    <scope>IDENTIFICATION</scope>
</reference>
<dbReference type="InterPro" id="IPR000742">
    <property type="entry name" value="EGF"/>
</dbReference>
<keyword evidence="9" id="KW-0430">Lectin</keyword>
<feature type="domain" description="Sushi" evidence="28">
    <location>
        <begin position="446"/>
        <end position="505"/>
    </location>
</feature>
<dbReference type="InterPro" id="IPR002396">
    <property type="entry name" value="Selectin_superfamily"/>
</dbReference>
<feature type="domain" description="Sushi" evidence="28">
    <location>
        <begin position="585"/>
        <end position="644"/>
    </location>
</feature>
<evidence type="ECO:0000256" key="8">
    <source>
        <dbReference type="ARBA" id="ARBA00022729"/>
    </source>
</evidence>
<feature type="chain" id="PRO_5017320170" description="E-selectin" evidence="25">
    <location>
        <begin position="25"/>
        <end position="700"/>
    </location>
</feature>
<dbReference type="SMART" id="SM00181">
    <property type="entry name" value="EGF"/>
    <property type="match status" value="1"/>
</dbReference>
<dbReference type="GeneTree" id="ENSGT00940000164633"/>
<dbReference type="Pfam" id="PF00059">
    <property type="entry name" value="Lectin_C"/>
    <property type="match status" value="1"/>
</dbReference>
<evidence type="ECO:0000256" key="2">
    <source>
        <dbReference type="ARBA" id="ARBA00007360"/>
    </source>
</evidence>
<evidence type="ECO:0000256" key="23">
    <source>
        <dbReference type="PROSITE-ProRule" id="PRU00076"/>
    </source>
</evidence>
<feature type="domain" description="Sushi" evidence="28">
    <location>
        <begin position="521"/>
        <end position="584"/>
    </location>
</feature>
<keyword evidence="14" id="KW-0472">Membrane</keyword>
<evidence type="ECO:0000256" key="19">
    <source>
        <dbReference type="ARBA" id="ARBA00041401"/>
    </source>
</evidence>
<dbReference type="PROSITE" id="PS00022">
    <property type="entry name" value="EGF_1"/>
    <property type="match status" value="1"/>
</dbReference>
<keyword evidence="5 24" id="KW-0768">Sushi</keyword>
<evidence type="ECO:0000259" key="26">
    <source>
        <dbReference type="PROSITE" id="PS50026"/>
    </source>
</evidence>
<reference evidence="29" key="3">
    <citation type="submission" date="2025-08" db="UniProtKB">
        <authorList>
            <consortium name="Ensembl"/>
        </authorList>
    </citation>
    <scope>IDENTIFICATION</scope>
</reference>